<keyword evidence="8" id="KW-0289">Folate biosynthesis</keyword>
<comment type="catalytic activity">
    <reaction evidence="1">
        <text>6-hydroxymethyl-7,8-dihydropterin + ATP = (7,8-dihydropterin-6-yl)methyl diphosphate + AMP + H(+)</text>
        <dbReference type="Rhea" id="RHEA:11412"/>
        <dbReference type="ChEBI" id="CHEBI:15378"/>
        <dbReference type="ChEBI" id="CHEBI:30616"/>
        <dbReference type="ChEBI" id="CHEBI:44841"/>
        <dbReference type="ChEBI" id="CHEBI:72950"/>
        <dbReference type="ChEBI" id="CHEBI:456215"/>
        <dbReference type="EC" id="2.7.6.3"/>
    </reaction>
</comment>
<evidence type="ECO:0000256" key="2">
    <source>
        <dbReference type="ARBA" id="ARBA00005051"/>
    </source>
</evidence>
<evidence type="ECO:0000256" key="5">
    <source>
        <dbReference type="ARBA" id="ARBA00022741"/>
    </source>
</evidence>
<keyword evidence="11" id="KW-1185">Reference proteome</keyword>
<name>A0A543AYJ0_9ACTN</name>
<dbReference type="CDD" id="cd00483">
    <property type="entry name" value="HPPK"/>
    <property type="match status" value="1"/>
</dbReference>
<reference evidence="10 11" key="1">
    <citation type="submission" date="2019-06" db="EMBL/GenBank/DDBJ databases">
        <title>Sequencing the genomes of 1000 actinobacteria strains.</title>
        <authorList>
            <person name="Klenk H.-P."/>
        </authorList>
    </citation>
    <scope>NUCLEOTIDE SEQUENCE [LARGE SCALE GENOMIC DNA]</scope>
    <source>
        <strain evidence="10 11">DSM 45928</strain>
    </source>
</reference>
<dbReference type="PANTHER" id="PTHR43071">
    <property type="entry name" value="2-AMINO-4-HYDROXY-6-HYDROXYMETHYLDIHYDROPTERIDINE PYROPHOSPHOKINASE"/>
    <property type="match status" value="1"/>
</dbReference>
<evidence type="ECO:0000256" key="8">
    <source>
        <dbReference type="ARBA" id="ARBA00022909"/>
    </source>
</evidence>
<sequence>MTTVVLSLGANLGDRRAALTAAVASLKPVKVSDVYETPPWGDDDQPTYYNIAMIAHDPDRTATDWLELANDCERAAGRVRDPARRFGPRVLDVDIIAAWQESGEPIFCGSEKLTLPHPRAHHRAFVLVPWLSIDPEAAIPGRGRVRDLLRDPNLAADARTLRRLGGLEYVG</sequence>
<evidence type="ECO:0000313" key="11">
    <source>
        <dbReference type="Proteomes" id="UP000317043"/>
    </source>
</evidence>
<keyword evidence="5" id="KW-0547">Nucleotide-binding</keyword>
<dbReference type="InterPro" id="IPR035907">
    <property type="entry name" value="Hppk_sf"/>
</dbReference>
<dbReference type="AlphaFoldDB" id="A0A543AYJ0"/>
<gene>
    <name evidence="10" type="ORF">FB566_3207</name>
</gene>
<evidence type="ECO:0000256" key="6">
    <source>
        <dbReference type="ARBA" id="ARBA00022777"/>
    </source>
</evidence>
<evidence type="ECO:0000313" key="10">
    <source>
        <dbReference type="EMBL" id="TQL77646.1"/>
    </source>
</evidence>
<feature type="domain" description="7,8-dihydro-6-hydroxymethylpterin-pyrophosphokinase" evidence="9">
    <location>
        <begin position="85"/>
        <end position="96"/>
    </location>
</feature>
<evidence type="ECO:0000259" key="9">
    <source>
        <dbReference type="PROSITE" id="PS00794"/>
    </source>
</evidence>
<proteinExistence type="predicted"/>
<protein>
    <recommendedName>
        <fullName evidence="3">2-amino-4-hydroxy-6-hydroxymethyldihydropteridine diphosphokinase</fullName>
        <ecNumber evidence="3">2.7.6.3</ecNumber>
    </recommendedName>
</protein>
<dbReference type="OrthoDB" id="9808041at2"/>
<keyword evidence="6 10" id="KW-0418">Kinase</keyword>
<dbReference type="PROSITE" id="PS00794">
    <property type="entry name" value="HPPK"/>
    <property type="match status" value="1"/>
</dbReference>
<keyword evidence="4" id="KW-0808">Transferase</keyword>
<dbReference type="UniPathway" id="UPA00077">
    <property type="reaction ID" value="UER00155"/>
</dbReference>
<dbReference type="Pfam" id="PF01288">
    <property type="entry name" value="HPPK"/>
    <property type="match status" value="1"/>
</dbReference>
<organism evidence="10 11">
    <name type="scientific">Stackebrandtia endophytica</name>
    <dbReference type="NCBI Taxonomy" id="1496996"/>
    <lineage>
        <taxon>Bacteria</taxon>
        <taxon>Bacillati</taxon>
        <taxon>Actinomycetota</taxon>
        <taxon>Actinomycetes</taxon>
        <taxon>Glycomycetales</taxon>
        <taxon>Glycomycetaceae</taxon>
        <taxon>Stackebrandtia</taxon>
    </lineage>
</organism>
<dbReference type="InterPro" id="IPR000550">
    <property type="entry name" value="Hppk"/>
</dbReference>
<dbReference type="GO" id="GO:0046656">
    <property type="term" value="P:folic acid biosynthetic process"/>
    <property type="evidence" value="ECO:0007669"/>
    <property type="project" value="UniProtKB-KW"/>
</dbReference>
<accession>A0A543AYJ0</accession>
<dbReference type="FunCoup" id="A0A543AYJ0">
    <property type="interactions" value="137"/>
</dbReference>
<dbReference type="RefSeq" id="WP_142040855.1">
    <property type="nucleotide sequence ID" value="NZ_JBHTGS010000001.1"/>
</dbReference>
<evidence type="ECO:0000256" key="4">
    <source>
        <dbReference type="ARBA" id="ARBA00022679"/>
    </source>
</evidence>
<evidence type="ECO:0000256" key="1">
    <source>
        <dbReference type="ARBA" id="ARBA00000198"/>
    </source>
</evidence>
<evidence type="ECO:0000256" key="7">
    <source>
        <dbReference type="ARBA" id="ARBA00022840"/>
    </source>
</evidence>
<dbReference type="EC" id="2.7.6.3" evidence="3"/>
<dbReference type="GO" id="GO:0046654">
    <property type="term" value="P:tetrahydrofolate biosynthetic process"/>
    <property type="evidence" value="ECO:0007669"/>
    <property type="project" value="UniProtKB-UniPathway"/>
</dbReference>
<dbReference type="GO" id="GO:0003848">
    <property type="term" value="F:2-amino-4-hydroxy-6-hydroxymethyldihydropteridine diphosphokinase activity"/>
    <property type="evidence" value="ECO:0007669"/>
    <property type="project" value="UniProtKB-EC"/>
</dbReference>
<dbReference type="GO" id="GO:0016301">
    <property type="term" value="F:kinase activity"/>
    <property type="evidence" value="ECO:0007669"/>
    <property type="project" value="UniProtKB-KW"/>
</dbReference>
<dbReference type="Gene3D" id="3.30.70.560">
    <property type="entry name" value="7,8-Dihydro-6-hydroxymethylpterin-pyrophosphokinase HPPK"/>
    <property type="match status" value="1"/>
</dbReference>
<dbReference type="PANTHER" id="PTHR43071:SF1">
    <property type="entry name" value="2-AMINO-4-HYDROXY-6-HYDROXYMETHYLDIHYDROPTERIDINE PYROPHOSPHOKINASE"/>
    <property type="match status" value="1"/>
</dbReference>
<dbReference type="Proteomes" id="UP000317043">
    <property type="component" value="Unassembled WGS sequence"/>
</dbReference>
<dbReference type="EMBL" id="VFOW01000001">
    <property type="protein sequence ID" value="TQL77646.1"/>
    <property type="molecule type" value="Genomic_DNA"/>
</dbReference>
<comment type="pathway">
    <text evidence="2">Cofactor biosynthesis; tetrahydrofolate biosynthesis; 2-amino-4-hydroxy-6-hydroxymethyl-7,8-dihydropteridine diphosphate from 7,8-dihydroneopterin triphosphate: step 4/4.</text>
</comment>
<dbReference type="SUPFAM" id="SSF55083">
    <property type="entry name" value="6-hydroxymethyl-7,8-dihydropterin pyrophosphokinase, HPPK"/>
    <property type="match status" value="1"/>
</dbReference>
<comment type="caution">
    <text evidence="10">The sequence shown here is derived from an EMBL/GenBank/DDBJ whole genome shotgun (WGS) entry which is preliminary data.</text>
</comment>
<dbReference type="NCBIfam" id="TIGR01498">
    <property type="entry name" value="folK"/>
    <property type="match status" value="1"/>
</dbReference>
<dbReference type="InParanoid" id="A0A543AYJ0"/>
<evidence type="ECO:0000256" key="3">
    <source>
        <dbReference type="ARBA" id="ARBA00013253"/>
    </source>
</evidence>
<keyword evidence="7" id="KW-0067">ATP-binding</keyword>
<dbReference type="GO" id="GO:0005524">
    <property type="term" value="F:ATP binding"/>
    <property type="evidence" value="ECO:0007669"/>
    <property type="project" value="UniProtKB-KW"/>
</dbReference>